<organism evidence="1 2">
    <name type="scientific">Crocosphaera watsonii WH 0005</name>
    <dbReference type="NCBI Taxonomy" id="423472"/>
    <lineage>
        <taxon>Bacteria</taxon>
        <taxon>Bacillati</taxon>
        <taxon>Cyanobacteriota</taxon>
        <taxon>Cyanophyceae</taxon>
        <taxon>Oscillatoriophycideae</taxon>
        <taxon>Chroococcales</taxon>
        <taxon>Aphanothecaceae</taxon>
        <taxon>Crocosphaera</taxon>
    </lineage>
</organism>
<sequence length="52" mass="5617">MDRDENAAVNVLNKALQMHGVGLILSACGGLVDGQPVKQETSEKEYVQLSLF</sequence>
<dbReference type="Proteomes" id="UP000017981">
    <property type="component" value="Unassembled WGS sequence"/>
</dbReference>
<reference evidence="1 2" key="1">
    <citation type="submission" date="2013-01" db="EMBL/GenBank/DDBJ databases">
        <authorList>
            <person name="Bench S."/>
        </authorList>
    </citation>
    <scope>NUCLEOTIDE SEQUENCE [LARGE SCALE GENOMIC DNA]</scope>
    <source>
        <strain evidence="1 2">WH 0005</strain>
    </source>
</reference>
<comment type="caution">
    <text evidence="1">The sequence shown here is derived from an EMBL/GenBank/DDBJ whole genome shotgun (WGS) entry which is preliminary data.</text>
</comment>
<dbReference type="AlphaFoldDB" id="T2J131"/>
<evidence type="ECO:0000313" key="1">
    <source>
        <dbReference type="EMBL" id="CCQ58752.1"/>
    </source>
</evidence>
<gene>
    <name evidence="1" type="ORF">CWATWH0005_5181</name>
</gene>
<name>T2J131_CROWT</name>
<accession>T2J131</accession>
<protein>
    <submittedName>
        <fullName evidence="1">Transposase (Probable),IS891/IS1136/IS1341:Transposase, IS605 OrfB</fullName>
    </submittedName>
</protein>
<reference evidence="1 2" key="2">
    <citation type="submission" date="2013-09" db="EMBL/GenBank/DDBJ databases">
        <title>Whole genome comparison of six Crocosphaera watsonii strains with differing phenotypes.</title>
        <authorList>
            <person name="Bench S.R."/>
            <person name="Heller P."/>
            <person name="Frank I."/>
            <person name="Arciniega M."/>
            <person name="Shilova I.N."/>
            <person name="Zehr J.P."/>
        </authorList>
    </citation>
    <scope>NUCLEOTIDE SEQUENCE [LARGE SCALE GENOMIC DNA]</scope>
    <source>
        <strain evidence="1 2">WH 0005</strain>
    </source>
</reference>
<evidence type="ECO:0000313" key="2">
    <source>
        <dbReference type="Proteomes" id="UP000017981"/>
    </source>
</evidence>
<dbReference type="EMBL" id="CAQL01001075">
    <property type="protein sequence ID" value="CCQ58752.1"/>
    <property type="molecule type" value="Genomic_DNA"/>
</dbReference>
<dbReference type="PROSITE" id="PS51257">
    <property type="entry name" value="PROKAR_LIPOPROTEIN"/>
    <property type="match status" value="1"/>
</dbReference>
<proteinExistence type="predicted"/>